<keyword evidence="6" id="KW-0547">Nucleotide-binding</keyword>
<dbReference type="Proteomes" id="UP001296706">
    <property type="component" value="Unassembled WGS sequence"/>
</dbReference>
<evidence type="ECO:0000259" key="8">
    <source>
        <dbReference type="Pfam" id="PF01975"/>
    </source>
</evidence>
<dbReference type="Gene3D" id="3.40.1210.10">
    <property type="entry name" value="Survival protein SurE-like phosphatase/nucleotidase"/>
    <property type="match status" value="1"/>
</dbReference>
<keyword evidence="4" id="KW-0963">Cytoplasm</keyword>
<comment type="catalytic activity">
    <reaction evidence="1">
        <text>a ribonucleoside 5'-phosphate + H2O = a ribonucleoside + phosphate</text>
        <dbReference type="Rhea" id="RHEA:12484"/>
        <dbReference type="ChEBI" id="CHEBI:15377"/>
        <dbReference type="ChEBI" id="CHEBI:18254"/>
        <dbReference type="ChEBI" id="CHEBI:43474"/>
        <dbReference type="ChEBI" id="CHEBI:58043"/>
        <dbReference type="EC" id="3.1.3.5"/>
    </reaction>
</comment>
<gene>
    <name evidence="9" type="ORF">HF577_29680</name>
</gene>
<sequence length="265" mass="27372">MRALVTNDDGIDSVGLTVLARAALAAGLDVVVAAPAEQASGASAAITAVRREGRTVMSRRELPDLPGVPAWAVEAQPAHIVVAALHGWFDPAPDLVLSGVNHGANVGRAVLHSGTVGAALTAAVNDARGLAVSLDVALHPTGDRHWDAVDGVLGRVLELLLAAPPTTVLSLNVPDLPPGEQRELRHARLAAFGTVQTRVDDIGDDSMHLGEMEVAEEPEPGTDSALLAAGHPTLTQLVSVTEDTGRLVPDWLASVDGLPARQRQG</sequence>
<keyword evidence="5" id="KW-0479">Metal-binding</keyword>
<comment type="similarity">
    <text evidence="2">Belongs to the SurE nucleotidase family.</text>
</comment>
<keyword evidence="10" id="KW-1185">Reference proteome</keyword>
<comment type="caution">
    <text evidence="9">The sequence shown here is derived from an EMBL/GenBank/DDBJ whole genome shotgun (WGS) entry which is preliminary data.</text>
</comment>
<evidence type="ECO:0000256" key="6">
    <source>
        <dbReference type="ARBA" id="ARBA00022741"/>
    </source>
</evidence>
<evidence type="ECO:0000256" key="7">
    <source>
        <dbReference type="ARBA" id="ARBA00022801"/>
    </source>
</evidence>
<organism evidence="9 10">
    <name type="scientific">Pseudonocardia xinjiangensis</name>
    <dbReference type="NCBI Taxonomy" id="75289"/>
    <lineage>
        <taxon>Bacteria</taxon>
        <taxon>Bacillati</taxon>
        <taxon>Actinomycetota</taxon>
        <taxon>Actinomycetes</taxon>
        <taxon>Pseudonocardiales</taxon>
        <taxon>Pseudonocardiaceae</taxon>
        <taxon>Pseudonocardia</taxon>
    </lineage>
</organism>
<evidence type="ECO:0000256" key="3">
    <source>
        <dbReference type="ARBA" id="ARBA00012643"/>
    </source>
</evidence>
<feature type="domain" description="Survival protein SurE-like phosphatase/nucleotidase" evidence="8">
    <location>
        <begin position="4"/>
        <end position="190"/>
    </location>
</feature>
<dbReference type="EC" id="3.1.3.5" evidence="3"/>
<evidence type="ECO:0000256" key="2">
    <source>
        <dbReference type="ARBA" id="ARBA00011062"/>
    </source>
</evidence>
<dbReference type="Pfam" id="PF01975">
    <property type="entry name" value="SurE"/>
    <property type="match status" value="1"/>
</dbReference>
<reference evidence="9 10" key="1">
    <citation type="submission" date="2020-04" db="EMBL/GenBank/DDBJ databases">
        <authorList>
            <person name="Klaysubun C."/>
            <person name="Duangmal K."/>
            <person name="Lipun K."/>
        </authorList>
    </citation>
    <scope>NUCLEOTIDE SEQUENCE [LARGE SCALE GENOMIC DNA]</scope>
    <source>
        <strain evidence="9 10">JCM 11839</strain>
    </source>
</reference>
<dbReference type="InterPro" id="IPR002828">
    <property type="entry name" value="SurE-like_Pase/nucleotidase"/>
</dbReference>
<evidence type="ECO:0000313" key="9">
    <source>
        <dbReference type="EMBL" id="NMH81253.1"/>
    </source>
</evidence>
<dbReference type="RefSeq" id="WP_169399290.1">
    <property type="nucleotide sequence ID" value="NZ_BAAAJH010000009.1"/>
</dbReference>
<evidence type="ECO:0000313" key="10">
    <source>
        <dbReference type="Proteomes" id="UP001296706"/>
    </source>
</evidence>
<keyword evidence="7" id="KW-0378">Hydrolase</keyword>
<evidence type="ECO:0000256" key="1">
    <source>
        <dbReference type="ARBA" id="ARBA00000815"/>
    </source>
</evidence>
<dbReference type="PANTHER" id="PTHR30457:SF12">
    <property type="entry name" value="5'_3'-NUCLEOTIDASE SURE"/>
    <property type="match status" value="1"/>
</dbReference>
<name>A0ABX1RLJ4_9PSEU</name>
<accession>A0ABX1RLJ4</accession>
<dbReference type="InterPro" id="IPR036523">
    <property type="entry name" value="SurE-like_sf"/>
</dbReference>
<evidence type="ECO:0000256" key="5">
    <source>
        <dbReference type="ARBA" id="ARBA00022723"/>
    </source>
</evidence>
<dbReference type="PANTHER" id="PTHR30457">
    <property type="entry name" value="5'-NUCLEOTIDASE SURE"/>
    <property type="match status" value="1"/>
</dbReference>
<dbReference type="EMBL" id="JAAXKY010000137">
    <property type="protein sequence ID" value="NMH81253.1"/>
    <property type="molecule type" value="Genomic_DNA"/>
</dbReference>
<dbReference type="InterPro" id="IPR030048">
    <property type="entry name" value="SurE"/>
</dbReference>
<proteinExistence type="inferred from homology"/>
<protein>
    <recommendedName>
        <fullName evidence="3">5'-nucleotidase</fullName>
        <ecNumber evidence="3">3.1.3.5</ecNumber>
    </recommendedName>
</protein>
<dbReference type="SUPFAM" id="SSF64167">
    <property type="entry name" value="SurE-like"/>
    <property type="match status" value="1"/>
</dbReference>
<evidence type="ECO:0000256" key="4">
    <source>
        <dbReference type="ARBA" id="ARBA00022490"/>
    </source>
</evidence>